<dbReference type="AlphaFoldDB" id="A0A4V0K9S3"/>
<evidence type="ECO:0000313" key="3">
    <source>
        <dbReference type="Proteomes" id="UP000071118"/>
    </source>
</evidence>
<organism evidence="2 3">
    <name type="scientific">Plasmodium chabaudi chabaudi</name>
    <dbReference type="NCBI Taxonomy" id="31271"/>
    <lineage>
        <taxon>Eukaryota</taxon>
        <taxon>Sar</taxon>
        <taxon>Alveolata</taxon>
        <taxon>Apicomplexa</taxon>
        <taxon>Aconoidasida</taxon>
        <taxon>Haemosporida</taxon>
        <taxon>Plasmodiidae</taxon>
        <taxon>Plasmodium</taxon>
        <taxon>Plasmodium (Vinckeia)</taxon>
    </lineage>
</organism>
<gene>
    <name evidence="2" type="ORF">PCHAS_1300501</name>
</gene>
<evidence type="ECO:0000313" key="2">
    <source>
        <dbReference type="EMBL" id="VTZ69961.1"/>
    </source>
</evidence>
<dbReference type="EMBL" id="LK022890">
    <property type="protein sequence ID" value="VTZ69961.1"/>
    <property type="molecule type" value="Genomic_DNA"/>
</dbReference>
<dbReference type="VEuPathDB" id="PlasmoDB:PCHAS_1300501"/>
<proteinExistence type="predicted"/>
<dbReference type="RefSeq" id="XP_737514.2">
    <property type="nucleotide sequence ID" value="XM_732421.2"/>
</dbReference>
<dbReference type="GeneID" id="3490536"/>
<keyword evidence="3" id="KW-1185">Reference proteome</keyword>
<feature type="transmembrane region" description="Helical" evidence="1">
    <location>
        <begin position="601"/>
        <end position="623"/>
    </location>
</feature>
<dbReference type="KEGG" id="pcb:PCHAS_1300501"/>
<sequence length="660" mass="75704">MLYEYQHNNVIINESKLNEIKENIKLKVSLLNDSPPIVLNNTCPLNKKFEPLHNDYTLIESNPDNLLNTSNKDAINYKRASDKYIELENSVVLKTILNNRQDQNDIKLLTGYVLYENDWVYRNVGFYQDKLLREKLKLCQQNINKEAKLEKRKIGNKKIILQKNQLIKQKQLIKQNQLIKQSQLIKQDQLIEQKQLIKQSQLIKQYQLIEQKQPQKNSVEKSGPNDNKFTIIKDNFEEKTKLPSNLDLLKKQNNIKVENTLNQVQKPLNKDITKENAIQEYKHSINTDTKQNEIKEINKIRDSYDQTKNNSSNKKEIIIEIFMKDKEKIEKSNKREQVIEIFMNDTNKKYDVLNKDNFENPNELKLETSIPNNKKEIIRPKDENVKVLDISPINKTEEESNNNSNLDGNDITDLFDNDEIQDILVEVLTNNKVDELSIDEMYAEAERILFEKVIGPKPIKGKFYKVKKYLKIFAVYILPIILSSVSISLIGFQLSGIMATHYMDAALITAGKTTLVQGTQCLVNAATGVMNGITSDVLPNIGVSSFSFGSVFSSVTSTFKSAVKLGTDTINNALDCVTDDAVTNAVASATSSATAVVCMQMFYPIGIAINVAIIIYVLTKIIVELNDRGKFDKFHKYRKKFINKLKMFNRKVGKKITNNN</sequence>
<keyword evidence="1" id="KW-0472">Membrane</keyword>
<accession>A0A4V0K9S3</accession>
<keyword evidence="1" id="KW-0812">Transmembrane</keyword>
<dbReference type="Proteomes" id="UP000071118">
    <property type="component" value="Chromosome 13"/>
</dbReference>
<dbReference type="OrthoDB" id="371796at2759"/>
<reference evidence="2 3" key="1">
    <citation type="journal article" date="2014" name="BMC Biol.">
        <title>A comprehensive evaluation of rodent malaria parasite genomes and gene expression.</title>
        <authorList>
            <person name="Otto T.D."/>
            <person name="Bohme U."/>
            <person name="Jackson A.P."/>
            <person name="Hunt M."/>
            <person name="Franke-Fayard B."/>
            <person name="Hoeijmakers W.A."/>
            <person name="Religa A.A."/>
            <person name="Robertson L."/>
            <person name="Sanders M."/>
            <person name="Ogun S.A."/>
            <person name="Cunningham D."/>
            <person name="Erhart A."/>
            <person name="Billker O."/>
            <person name="Khan S.M."/>
            <person name="Stunnenberg H.G."/>
            <person name="Langhorne J."/>
            <person name="Holder A.A."/>
            <person name="Waters A.P."/>
            <person name="Newbold C.I."/>
            <person name="Pain A."/>
            <person name="Berriman M."/>
            <person name="Janse C.J."/>
        </authorList>
    </citation>
    <scope>NUCLEOTIDE SEQUENCE [LARGE SCALE GENOMIC DNA]</scope>
    <source>
        <strain evidence="2 3">AS</strain>
    </source>
</reference>
<evidence type="ECO:0000256" key="1">
    <source>
        <dbReference type="SAM" id="Phobius"/>
    </source>
</evidence>
<protein>
    <submittedName>
        <fullName evidence="2">Uncharacterized protein</fullName>
    </submittedName>
</protein>
<feature type="transmembrane region" description="Helical" evidence="1">
    <location>
        <begin position="472"/>
        <end position="494"/>
    </location>
</feature>
<name>A0A4V0K9S3_PLACU</name>
<keyword evidence="1" id="KW-1133">Transmembrane helix</keyword>